<keyword evidence="4" id="KW-1185">Reference proteome</keyword>
<name>A0ABW3YE84_9ACTN</name>
<gene>
    <name evidence="3" type="ORF">ACFQ4H_10920</name>
</gene>
<protein>
    <submittedName>
        <fullName evidence="3">Uncharacterized protein</fullName>
    </submittedName>
</protein>
<proteinExistence type="predicted"/>
<feature type="region of interest" description="Disordered" evidence="1">
    <location>
        <begin position="203"/>
        <end position="222"/>
    </location>
</feature>
<evidence type="ECO:0000256" key="1">
    <source>
        <dbReference type="SAM" id="MobiDB-lite"/>
    </source>
</evidence>
<feature type="compositionally biased region" description="Low complexity" evidence="1">
    <location>
        <begin position="205"/>
        <end position="222"/>
    </location>
</feature>
<feature type="transmembrane region" description="Helical" evidence="2">
    <location>
        <begin position="63"/>
        <end position="82"/>
    </location>
</feature>
<feature type="transmembrane region" description="Helical" evidence="2">
    <location>
        <begin position="25"/>
        <end position="43"/>
    </location>
</feature>
<feature type="transmembrane region" description="Helical" evidence="2">
    <location>
        <begin position="94"/>
        <end position="120"/>
    </location>
</feature>
<evidence type="ECO:0000256" key="2">
    <source>
        <dbReference type="SAM" id="Phobius"/>
    </source>
</evidence>
<reference evidence="4" key="1">
    <citation type="journal article" date="2019" name="Int. J. Syst. Evol. Microbiol.">
        <title>The Global Catalogue of Microorganisms (GCM) 10K type strain sequencing project: providing services to taxonomists for standard genome sequencing and annotation.</title>
        <authorList>
            <consortium name="The Broad Institute Genomics Platform"/>
            <consortium name="The Broad Institute Genome Sequencing Center for Infectious Disease"/>
            <person name="Wu L."/>
            <person name="Ma J."/>
        </authorList>
    </citation>
    <scope>NUCLEOTIDE SEQUENCE [LARGE SCALE GENOMIC DNA]</scope>
    <source>
        <strain evidence="4">JCM 31037</strain>
    </source>
</reference>
<keyword evidence="2" id="KW-0472">Membrane</keyword>
<feature type="transmembrane region" description="Helical" evidence="2">
    <location>
        <begin position="140"/>
        <end position="161"/>
    </location>
</feature>
<dbReference type="EMBL" id="JBHTMP010000013">
    <property type="protein sequence ID" value="MFD1321599.1"/>
    <property type="molecule type" value="Genomic_DNA"/>
</dbReference>
<dbReference type="RefSeq" id="WP_377569777.1">
    <property type="nucleotide sequence ID" value="NZ_JBHTMP010000013.1"/>
</dbReference>
<keyword evidence="2" id="KW-1133">Transmembrane helix</keyword>
<keyword evidence="2" id="KW-0812">Transmembrane</keyword>
<accession>A0ABW3YE84</accession>
<comment type="caution">
    <text evidence="3">The sequence shown here is derived from an EMBL/GenBank/DDBJ whole genome shotgun (WGS) entry which is preliminary data.</text>
</comment>
<evidence type="ECO:0000313" key="4">
    <source>
        <dbReference type="Proteomes" id="UP001597260"/>
    </source>
</evidence>
<dbReference type="Proteomes" id="UP001597260">
    <property type="component" value="Unassembled WGS sequence"/>
</dbReference>
<evidence type="ECO:0000313" key="3">
    <source>
        <dbReference type="EMBL" id="MFD1321599.1"/>
    </source>
</evidence>
<feature type="region of interest" description="Disordered" evidence="1">
    <location>
        <begin position="237"/>
        <end position="297"/>
    </location>
</feature>
<sequence>MTSQPEPTPTDANQASQVTKPLRELAALVLVGANAVMLLVGLIEMMVPDGEWDSFQGRAGSAFSDFVGILAIGLPLLAVLLATHVQPVVSKAKLVTMIALVEYAVSALFGIIAMFSWVIISLNEGQIRIAFFGLLSRICFLAIFGIAAFAVFKLFSTLYYVSKPKVQPGMYGQPQQGYPAGYPQGYGQPQAYGQPTAYGQPQAYGQPGMYGQPAAPAQPGAYDSQAAASATQYVPQYPAPGLAPQSAPPAPQSAPPAPQSAPPAAAPQMPEATQVIPPSTGEAGGGERTQYINPSGQ</sequence>
<organism evidence="3 4">
    <name type="scientific">Micromonospora sonneratiae</name>
    <dbReference type="NCBI Taxonomy" id="1184706"/>
    <lineage>
        <taxon>Bacteria</taxon>
        <taxon>Bacillati</taxon>
        <taxon>Actinomycetota</taxon>
        <taxon>Actinomycetes</taxon>
        <taxon>Micromonosporales</taxon>
        <taxon>Micromonosporaceae</taxon>
        <taxon>Micromonospora</taxon>
    </lineage>
</organism>
<feature type="compositionally biased region" description="Pro residues" evidence="1">
    <location>
        <begin position="246"/>
        <end position="265"/>
    </location>
</feature>